<reference evidence="3" key="1">
    <citation type="submission" date="2016-11" db="EMBL/GenBank/DDBJ databases">
        <authorList>
            <person name="Shukria A."/>
            <person name="Stevens D.C."/>
        </authorList>
    </citation>
    <scope>NUCLEOTIDE SEQUENCE [LARGE SCALE GENOMIC DNA]</scope>
    <source>
        <strain evidence="3">Cbfe23</strain>
    </source>
</reference>
<protein>
    <recommendedName>
        <fullName evidence="1">Transcription factor zinc-finger domain-containing protein</fullName>
    </recommendedName>
</protein>
<organism evidence="2 3">
    <name type="scientific">Cystobacter ferrugineus</name>
    <dbReference type="NCBI Taxonomy" id="83449"/>
    <lineage>
        <taxon>Bacteria</taxon>
        <taxon>Pseudomonadati</taxon>
        <taxon>Myxococcota</taxon>
        <taxon>Myxococcia</taxon>
        <taxon>Myxococcales</taxon>
        <taxon>Cystobacterineae</taxon>
        <taxon>Archangiaceae</taxon>
        <taxon>Cystobacter</taxon>
    </lineage>
</organism>
<evidence type="ECO:0000313" key="2">
    <source>
        <dbReference type="EMBL" id="OJH37702.1"/>
    </source>
</evidence>
<reference evidence="2 3" key="2">
    <citation type="submission" date="2016-12" db="EMBL/GenBank/DDBJ databases">
        <title>Draft Genome Sequence of Cystobacter ferrugineus Strain Cbfe23.</title>
        <authorList>
            <person name="Akbar S."/>
            <person name="Dowd S.E."/>
            <person name="Stevens D.C."/>
        </authorList>
    </citation>
    <scope>NUCLEOTIDE SEQUENCE [LARGE SCALE GENOMIC DNA]</scope>
    <source>
        <strain evidence="2 3">Cbfe23</strain>
    </source>
</reference>
<dbReference type="AlphaFoldDB" id="A0A1L9B625"/>
<keyword evidence="3" id="KW-1185">Reference proteome</keyword>
<gene>
    <name evidence="2" type="ORF">BON30_26290</name>
</gene>
<feature type="domain" description="Transcription factor zinc-finger" evidence="1">
    <location>
        <begin position="49"/>
        <end position="86"/>
    </location>
</feature>
<accession>A0A1L9B625</accession>
<evidence type="ECO:0000313" key="3">
    <source>
        <dbReference type="Proteomes" id="UP000182229"/>
    </source>
</evidence>
<name>A0A1L9B625_9BACT</name>
<dbReference type="RefSeq" id="WP_071901170.1">
    <property type="nucleotide sequence ID" value="NZ_MPIN01000007.1"/>
</dbReference>
<dbReference type="InterPro" id="IPR027392">
    <property type="entry name" value="TF_Znf"/>
</dbReference>
<dbReference type="EMBL" id="MPIN01000007">
    <property type="protein sequence ID" value="OJH37702.1"/>
    <property type="molecule type" value="Genomic_DNA"/>
</dbReference>
<dbReference type="Pfam" id="PF13453">
    <property type="entry name" value="Zn_ribbon_TFIIB"/>
    <property type="match status" value="1"/>
</dbReference>
<evidence type="ECO:0000259" key="1">
    <source>
        <dbReference type="Pfam" id="PF13453"/>
    </source>
</evidence>
<proteinExistence type="predicted"/>
<comment type="caution">
    <text evidence="2">The sequence shown here is derived from an EMBL/GenBank/DDBJ whole genome shotgun (WGS) entry which is preliminary data.</text>
</comment>
<dbReference type="OrthoDB" id="9814037at2"/>
<dbReference type="Proteomes" id="UP000182229">
    <property type="component" value="Unassembled WGS sequence"/>
</dbReference>
<sequence length="109" mass="12677">MAHTDKPSTNEDDYFAQEEIEQKRKLAYQQAQALAAQQREELKKLHFMKCPKCGMDLHKLTRGDVEIDTCFNCHGVFLDAGELERLQKHMAHEKDGRWMGAVLNLFKNK</sequence>
<dbReference type="STRING" id="83449.BON30_26290"/>